<sequence length="95" mass="10907">MRQYGLSKSKLMQLVYKPERKESGIAPGTIAVMKTNISYSKAKSKRAPGEIWLMYKDSKDARKIISAWRYPGISKPGEINIPEDIRQELLSNEYK</sequence>
<name>A0A1G2I4U2_9BACT</name>
<dbReference type="AlphaFoldDB" id="A0A1G2I4U2"/>
<reference evidence="1 2" key="1">
    <citation type="journal article" date="2016" name="Nat. Commun.">
        <title>Thousands of microbial genomes shed light on interconnected biogeochemical processes in an aquifer system.</title>
        <authorList>
            <person name="Anantharaman K."/>
            <person name="Brown C.T."/>
            <person name="Hug L.A."/>
            <person name="Sharon I."/>
            <person name="Castelle C.J."/>
            <person name="Probst A.J."/>
            <person name="Thomas B.C."/>
            <person name="Singh A."/>
            <person name="Wilkins M.J."/>
            <person name="Karaoz U."/>
            <person name="Brodie E.L."/>
            <person name="Williams K.H."/>
            <person name="Hubbard S.S."/>
            <person name="Banfield J.F."/>
        </authorList>
    </citation>
    <scope>NUCLEOTIDE SEQUENCE [LARGE SCALE GENOMIC DNA]</scope>
</reference>
<proteinExistence type="predicted"/>
<comment type="caution">
    <text evidence="1">The sequence shown here is derived from an EMBL/GenBank/DDBJ whole genome shotgun (WGS) entry which is preliminary data.</text>
</comment>
<accession>A0A1G2I4U2</accession>
<protein>
    <submittedName>
        <fullName evidence="1">Uncharacterized protein</fullName>
    </submittedName>
</protein>
<evidence type="ECO:0000313" key="1">
    <source>
        <dbReference type="EMBL" id="OGZ69440.1"/>
    </source>
</evidence>
<evidence type="ECO:0000313" key="2">
    <source>
        <dbReference type="Proteomes" id="UP000179214"/>
    </source>
</evidence>
<dbReference type="Proteomes" id="UP000179214">
    <property type="component" value="Unassembled WGS sequence"/>
</dbReference>
<organism evidence="1 2">
    <name type="scientific">Candidatus Staskawiczbacteria bacterium RIFCSPHIGHO2_12_FULL_38_11</name>
    <dbReference type="NCBI Taxonomy" id="1802209"/>
    <lineage>
        <taxon>Bacteria</taxon>
        <taxon>Candidatus Staskawicziibacteriota</taxon>
    </lineage>
</organism>
<dbReference type="EMBL" id="MHOV01000034">
    <property type="protein sequence ID" value="OGZ69440.1"/>
    <property type="molecule type" value="Genomic_DNA"/>
</dbReference>
<gene>
    <name evidence="1" type="ORF">A3F47_01765</name>
</gene>